<dbReference type="AlphaFoldDB" id="A0A149TVM8"/>
<dbReference type="Proteomes" id="UP000075411">
    <property type="component" value="Unassembled WGS sequence"/>
</dbReference>
<reference evidence="1 2" key="1">
    <citation type="submission" date="2015-06" db="EMBL/GenBank/DDBJ databases">
        <title>Improved classification and identification of acetic acid bacteria using matrix-assisted laser desorption/ionization time-of-flight mass spectrometry; Gluconobacter nephelii and Gluconobacter uchimurae are later heterotypic synonyms of Gluconobacter japonicus and Gluconobacter oxydans, respectively.</title>
        <authorList>
            <person name="Li L."/>
            <person name="Cleenwerck I."/>
            <person name="De Vuyst L."/>
            <person name="Vandamme P."/>
        </authorList>
    </citation>
    <scope>NUCLEOTIDE SEQUENCE [LARGE SCALE GENOMIC DNA]</scope>
    <source>
        <strain evidence="1 2">LMG 1663</strain>
    </source>
</reference>
<evidence type="ECO:0000313" key="2">
    <source>
        <dbReference type="Proteomes" id="UP000075411"/>
    </source>
</evidence>
<evidence type="ECO:0000313" key="1">
    <source>
        <dbReference type="EMBL" id="KXV57147.1"/>
    </source>
</evidence>
<accession>A0A149TVM8</accession>
<sequence length="238" mass="27045">MNKNAAYGFYMYRYDAMEDSSETEKCMAHDTFSYGQVELAVWQTMHNPAPSPNKNTPSLTFKARCRRYREEGVPIRKEKASGVQGVHSEYEAYNAFELLMALRMSDAGMPRAEVAFFMHHTRAQLEREFERVLADPPFMAEGDFDPNKRAFLVIRYVGLQELGWRVPEKVEGWKGAGPAPLFLAPRFHHSVNSLMGDVGKMGRGGFNPPCTIIEFSETAVVLLDNLKKAPKTKRGRQK</sequence>
<protein>
    <submittedName>
        <fullName evidence="1">Uncharacterized protein</fullName>
    </submittedName>
</protein>
<dbReference type="PATRIC" id="fig|104102.12.peg.1485"/>
<name>A0A149TVM8_9PROT</name>
<proteinExistence type="predicted"/>
<comment type="caution">
    <text evidence="1">The sequence shown here is derived from an EMBL/GenBank/DDBJ whole genome shotgun (WGS) entry which is preliminary data.</text>
</comment>
<organism evidence="1 2">
    <name type="scientific">Acetobacter tropicalis</name>
    <dbReference type="NCBI Taxonomy" id="104102"/>
    <lineage>
        <taxon>Bacteria</taxon>
        <taxon>Pseudomonadati</taxon>
        <taxon>Pseudomonadota</taxon>
        <taxon>Alphaproteobacteria</taxon>
        <taxon>Acetobacterales</taxon>
        <taxon>Acetobacteraceae</taxon>
        <taxon>Acetobacter</taxon>
    </lineage>
</organism>
<dbReference type="RefSeq" id="WP_061488235.1">
    <property type="nucleotide sequence ID" value="NZ_LHZT01000122.1"/>
</dbReference>
<gene>
    <name evidence="1" type="ORF">AD947_09415</name>
</gene>
<dbReference type="EMBL" id="LHZT01000122">
    <property type="protein sequence ID" value="KXV57147.1"/>
    <property type="molecule type" value="Genomic_DNA"/>
</dbReference>